<feature type="chain" id="PRO_5012611290" evidence="1">
    <location>
        <begin position="24"/>
        <end position="393"/>
    </location>
</feature>
<dbReference type="EMBL" id="CP140154">
    <property type="protein sequence ID" value="WQG91224.1"/>
    <property type="molecule type" value="Genomic_DNA"/>
</dbReference>
<keyword evidence="1" id="KW-0732">Signal</keyword>
<dbReference type="RefSeq" id="WP_072358259.1">
    <property type="nucleotide sequence ID" value="NZ_CP139972.1"/>
</dbReference>
<dbReference type="OrthoDB" id="9758448at2"/>
<feature type="signal peptide" evidence="1">
    <location>
        <begin position="1"/>
        <end position="23"/>
    </location>
</feature>
<dbReference type="STRING" id="1004.SAMN05661012_01384"/>
<reference evidence="4 6" key="2">
    <citation type="submission" date="2023-11" db="EMBL/GenBank/DDBJ databases">
        <title>MicrobeMod: A computational toolkit for identifying prokaryotic methylation and restriction-modification with nanopore sequencing.</title>
        <authorList>
            <person name="Crits-Christoph A."/>
            <person name="Kang S.C."/>
            <person name="Lee H."/>
            <person name="Ostrov N."/>
        </authorList>
    </citation>
    <scope>NUCLEOTIDE SEQUENCE [LARGE SCALE GENOMIC DNA]</scope>
    <source>
        <strain evidence="4 6">ATCC 23090</strain>
    </source>
</reference>
<evidence type="ECO:0000256" key="1">
    <source>
        <dbReference type="SAM" id="SignalP"/>
    </source>
</evidence>
<evidence type="ECO:0000313" key="5">
    <source>
        <dbReference type="Proteomes" id="UP000183788"/>
    </source>
</evidence>
<dbReference type="SUPFAM" id="SSF56935">
    <property type="entry name" value="Porins"/>
    <property type="match status" value="1"/>
</dbReference>
<feature type="domain" description="Type IX secretion system protein PorV" evidence="2">
    <location>
        <begin position="25"/>
        <end position="268"/>
    </location>
</feature>
<protein>
    <submittedName>
        <fullName evidence="4">Type IX secretion system outer membrane channel protein PorV</fullName>
    </submittedName>
</protein>
<evidence type="ECO:0000259" key="2">
    <source>
        <dbReference type="Pfam" id="PF19572"/>
    </source>
</evidence>
<dbReference type="NCBIfam" id="NF033710">
    <property type="entry name" value="T9SS_OM_PorV"/>
    <property type="match status" value="1"/>
</dbReference>
<dbReference type="Pfam" id="PF19572">
    <property type="entry name" value="PorV"/>
    <property type="match status" value="1"/>
</dbReference>
<name>A0A1K1NKB0_9BACT</name>
<keyword evidence="6" id="KW-1185">Reference proteome</keyword>
<accession>A0A1K1NKB0</accession>
<dbReference type="NCBIfam" id="NF033709">
    <property type="entry name" value="PorV_fam"/>
    <property type="match status" value="1"/>
</dbReference>
<dbReference type="Proteomes" id="UP001326715">
    <property type="component" value="Chromosome"/>
</dbReference>
<dbReference type="InterPro" id="IPR047799">
    <property type="entry name" value="T9SS_OM_PorV"/>
</dbReference>
<sequence>MQKISTLCIGVFACLVLPCVVQAQKNAQQTLNPGASFLMVNADARSSGTGDALTGLESDVNSQFANGAKLVFAGDMGIAASYSPWMWDLNNSNQRVNLGQLAAFKSFNDHTEAIGVSMRYFSHGTVTFRDQNGTEMQQYHPKEYAIDATYARKLGNRYSIAVGIRYVRSDLGQGNFNSLNQHPASAIAGDISLYYENYAKYDPSGNRFCWGISFSNLGSKLKYTDDGNRHAFLPMNLRIGGGYTFVNTPEHQFTVLADIQKLLIPTPPTYKTDSAGGITDQILKGRDPNRGIPEAIFTSFYDAPGGFSEEMREITAGGGLEYSYKHQLYIRTGYFYESPTKGWRQHFSCGIGLQIQGLSVDMAYIIPTGNSLYPRRSLKFTLAYNLGRFNRPE</sequence>
<proteinExistence type="predicted"/>
<evidence type="ECO:0000313" key="6">
    <source>
        <dbReference type="Proteomes" id="UP001326715"/>
    </source>
</evidence>
<evidence type="ECO:0000313" key="4">
    <source>
        <dbReference type="EMBL" id="WQG91224.1"/>
    </source>
</evidence>
<reference evidence="3 5" key="1">
    <citation type="submission" date="2016-11" db="EMBL/GenBank/DDBJ databases">
        <authorList>
            <person name="Jaros S."/>
            <person name="Januszkiewicz K."/>
            <person name="Wedrychowicz H."/>
        </authorList>
    </citation>
    <scope>NUCLEOTIDE SEQUENCE [LARGE SCALE GENOMIC DNA]</scope>
    <source>
        <strain evidence="3 5">DSM 784</strain>
    </source>
</reference>
<organism evidence="3 5">
    <name type="scientific">Chitinophaga sancti</name>
    <dbReference type="NCBI Taxonomy" id="1004"/>
    <lineage>
        <taxon>Bacteria</taxon>
        <taxon>Pseudomonadati</taxon>
        <taxon>Bacteroidota</taxon>
        <taxon>Chitinophagia</taxon>
        <taxon>Chitinophagales</taxon>
        <taxon>Chitinophagaceae</taxon>
        <taxon>Chitinophaga</taxon>
    </lineage>
</organism>
<dbReference type="InterPro" id="IPR045741">
    <property type="entry name" value="PorV"/>
</dbReference>
<dbReference type="EMBL" id="FPIZ01000003">
    <property type="protein sequence ID" value="SFW35705.1"/>
    <property type="molecule type" value="Genomic_DNA"/>
</dbReference>
<dbReference type="Proteomes" id="UP000183788">
    <property type="component" value="Unassembled WGS sequence"/>
</dbReference>
<dbReference type="Gene3D" id="2.40.160.60">
    <property type="entry name" value="Outer membrane protein transport protein (OMPP1/FadL/TodX)"/>
    <property type="match status" value="1"/>
</dbReference>
<gene>
    <name evidence="4" type="primary">porV</name>
    <name evidence="3" type="ORF">SAMN05661012_01384</name>
    <name evidence="4" type="ORF">SR876_06920</name>
</gene>
<dbReference type="AlphaFoldDB" id="A0A1K1NKB0"/>
<evidence type="ECO:0000313" key="3">
    <source>
        <dbReference type="EMBL" id="SFW35705.1"/>
    </source>
</evidence>